<protein>
    <recommendedName>
        <fullName evidence="8">Cupin type-1 domain-containing protein</fullName>
    </recommendedName>
</protein>
<evidence type="ECO:0000256" key="6">
    <source>
        <dbReference type="SAM" id="MobiDB-lite"/>
    </source>
</evidence>
<dbReference type="EMBL" id="CDMY01000253">
    <property type="protein sequence ID" value="CEL97078.1"/>
    <property type="molecule type" value="Genomic_DNA"/>
</dbReference>
<dbReference type="InParanoid" id="A0A0G4EJ88"/>
<evidence type="ECO:0000256" key="4">
    <source>
        <dbReference type="ARBA" id="ARBA00022723"/>
    </source>
</evidence>
<dbReference type="Gene3D" id="2.60.120.10">
    <property type="entry name" value="Jelly Rolls"/>
    <property type="match status" value="1"/>
</dbReference>
<dbReference type="VEuPathDB" id="CryptoDB:Vbra_5049"/>
<dbReference type="OMA" id="WINCERN"/>
<name>A0A0G4EJ88_VITBC</name>
<gene>
    <name evidence="9" type="ORF">Vbra_5049</name>
</gene>
<keyword evidence="7" id="KW-0732">Signal</keyword>
<accession>A0A0G4EJ88</accession>
<evidence type="ECO:0000256" key="1">
    <source>
        <dbReference type="ARBA" id="ARBA00004613"/>
    </source>
</evidence>
<keyword evidence="5" id="KW-0464">Manganese</keyword>
<dbReference type="Proteomes" id="UP000041254">
    <property type="component" value="Unassembled WGS sequence"/>
</dbReference>
<evidence type="ECO:0000256" key="7">
    <source>
        <dbReference type="SAM" id="SignalP"/>
    </source>
</evidence>
<evidence type="ECO:0000313" key="9">
    <source>
        <dbReference type="EMBL" id="CEL97078.1"/>
    </source>
</evidence>
<dbReference type="PANTHER" id="PTHR31238">
    <property type="entry name" value="GERMIN-LIKE PROTEIN SUBFAMILY 3 MEMBER 3"/>
    <property type="match status" value="1"/>
</dbReference>
<keyword evidence="10" id="KW-1185">Reference proteome</keyword>
<comment type="similarity">
    <text evidence="2">Belongs to the germin family.</text>
</comment>
<dbReference type="SMART" id="SM00835">
    <property type="entry name" value="Cupin_1"/>
    <property type="match status" value="1"/>
</dbReference>
<evidence type="ECO:0000256" key="2">
    <source>
        <dbReference type="ARBA" id="ARBA00007456"/>
    </source>
</evidence>
<dbReference type="InterPro" id="IPR006045">
    <property type="entry name" value="Cupin_1"/>
</dbReference>
<sequence length="319" mass="34585">MQKQLLSLIWFVVVSFAVAGARGSSEAPFDNDAHRGLQQQFRTCQARSSICVNNAVCCSRNCVAGRCWEKGVYQDDGGECRYNNDCQSNRCVGREGTTFGTCRPAGTSTQPGDTDDVKEDDENGEPDVPLSRRAFRNQFDESSDFIFDFNTARAEADTNGQGGAVTGASVSQWPALSGHGLSHTLVDLAPCSINTPHVHPRATEIIYIIKGRVSVGFAEENGGRIVTNDVKEGDTAFFPHTLIHWQFNPTCEPAQFIATLNSDDGGVQTIAQAFFGLPDDVLATALGVDEYEVAVLREELPAGPALGLQREECRRKCGL</sequence>
<dbReference type="GO" id="GO:0005576">
    <property type="term" value="C:extracellular region"/>
    <property type="evidence" value="ECO:0007669"/>
    <property type="project" value="UniProtKB-SubCell"/>
</dbReference>
<proteinExistence type="inferred from homology"/>
<comment type="subcellular location">
    <subcellularLocation>
        <location evidence="1">Secreted</location>
    </subcellularLocation>
</comment>
<dbReference type="InterPro" id="IPR014710">
    <property type="entry name" value="RmlC-like_jellyroll"/>
</dbReference>
<evidence type="ECO:0000256" key="5">
    <source>
        <dbReference type="ARBA" id="ARBA00023211"/>
    </source>
</evidence>
<keyword evidence="3" id="KW-0964">Secreted</keyword>
<evidence type="ECO:0000256" key="3">
    <source>
        <dbReference type="ARBA" id="ARBA00022525"/>
    </source>
</evidence>
<reference evidence="9 10" key="1">
    <citation type="submission" date="2014-11" db="EMBL/GenBank/DDBJ databases">
        <authorList>
            <person name="Zhu J."/>
            <person name="Qi W."/>
            <person name="Song R."/>
        </authorList>
    </citation>
    <scope>NUCLEOTIDE SEQUENCE [LARGE SCALE GENOMIC DNA]</scope>
</reference>
<keyword evidence="4" id="KW-0479">Metal-binding</keyword>
<organism evidence="9 10">
    <name type="scientific">Vitrella brassicaformis (strain CCMP3155)</name>
    <dbReference type="NCBI Taxonomy" id="1169540"/>
    <lineage>
        <taxon>Eukaryota</taxon>
        <taxon>Sar</taxon>
        <taxon>Alveolata</taxon>
        <taxon>Colpodellida</taxon>
        <taxon>Vitrellaceae</taxon>
        <taxon>Vitrella</taxon>
    </lineage>
</organism>
<dbReference type="GO" id="GO:0030145">
    <property type="term" value="F:manganese ion binding"/>
    <property type="evidence" value="ECO:0007669"/>
    <property type="project" value="InterPro"/>
</dbReference>
<evidence type="ECO:0000313" key="10">
    <source>
        <dbReference type="Proteomes" id="UP000041254"/>
    </source>
</evidence>
<dbReference type="STRING" id="1169540.A0A0G4EJ88"/>
<dbReference type="InterPro" id="IPR001929">
    <property type="entry name" value="Germin"/>
</dbReference>
<dbReference type="InterPro" id="IPR011051">
    <property type="entry name" value="RmlC_Cupin_sf"/>
</dbReference>
<dbReference type="SUPFAM" id="SSF51182">
    <property type="entry name" value="RmlC-like cupins"/>
    <property type="match status" value="1"/>
</dbReference>
<evidence type="ECO:0000259" key="8">
    <source>
        <dbReference type="SMART" id="SM00835"/>
    </source>
</evidence>
<feature type="domain" description="Cupin type-1" evidence="8">
    <location>
        <begin position="147"/>
        <end position="294"/>
    </location>
</feature>
<dbReference type="PRINTS" id="PR00325">
    <property type="entry name" value="GERMIN"/>
</dbReference>
<dbReference type="AlphaFoldDB" id="A0A0G4EJ88"/>
<feature type="chain" id="PRO_5005187705" description="Cupin type-1 domain-containing protein" evidence="7">
    <location>
        <begin position="24"/>
        <end position="319"/>
    </location>
</feature>
<feature type="signal peptide" evidence="7">
    <location>
        <begin position="1"/>
        <end position="23"/>
    </location>
</feature>
<dbReference type="CDD" id="cd02241">
    <property type="entry name" value="cupin_OxOx"/>
    <property type="match status" value="1"/>
</dbReference>
<feature type="compositionally biased region" description="Acidic residues" evidence="6">
    <location>
        <begin position="113"/>
        <end position="125"/>
    </location>
</feature>
<dbReference type="OrthoDB" id="1921208at2759"/>
<dbReference type="Pfam" id="PF00190">
    <property type="entry name" value="Cupin_1"/>
    <property type="match status" value="1"/>
</dbReference>
<dbReference type="PhylomeDB" id="A0A0G4EJ88"/>
<feature type="region of interest" description="Disordered" evidence="6">
    <location>
        <begin position="102"/>
        <end position="129"/>
    </location>
</feature>